<dbReference type="Proteomes" id="UP000199420">
    <property type="component" value="Unassembled WGS sequence"/>
</dbReference>
<reference evidence="2 3" key="1">
    <citation type="submission" date="2016-10" db="EMBL/GenBank/DDBJ databases">
        <authorList>
            <person name="de Groot N.N."/>
        </authorList>
    </citation>
    <scope>NUCLEOTIDE SEQUENCE [LARGE SCALE GENOMIC DNA]</scope>
    <source>
        <strain evidence="2 3">DSM 26515</strain>
    </source>
</reference>
<dbReference type="Gene3D" id="3.40.50.11180">
    <property type="match status" value="1"/>
</dbReference>
<gene>
    <name evidence="2" type="ORF">SAMN04487997_2218</name>
</gene>
<dbReference type="SUPFAM" id="SSF52540">
    <property type="entry name" value="P-loop containing nucleoside triphosphate hydrolases"/>
    <property type="match status" value="1"/>
</dbReference>
<dbReference type="SMART" id="SM00982">
    <property type="entry name" value="TRCF"/>
    <property type="match status" value="1"/>
</dbReference>
<dbReference type="RefSeq" id="WP_091338742.1">
    <property type="nucleotide sequence ID" value="NZ_FNYC01000004.1"/>
</dbReference>
<dbReference type="EMBL" id="FNYC01000004">
    <property type="protein sequence ID" value="SEJ01922.1"/>
    <property type="molecule type" value="Genomic_DNA"/>
</dbReference>
<dbReference type="AlphaFoldDB" id="A0A1H6VNV7"/>
<sequence length="385" mass="41505">MPRTIPPPPLPRSAEPPSDWPLPHGSALSLWVAVAAQPHAAPVVPVVADQACALEDELAFFANGVPVLHLTDGETLPHDRFNPHPRIVSQRIATLQRLPALQRGVLVVPVTALMQRIAPPAHLASGLCVATGDTLAPADGRRRLEMAGYVADPEALTEEARLRLEAFAAEEELGAGFALATHDLEIRGAGELLGEEQSGQIQAIGFGLYARLLERTVRALEADEEPDLGLGDDDHPVELHLPALIPDDYVPDVAARLSLYKRIASADDEDGLRALEVELVDRFGLLPGLTAQLFTLARLRLMARSLGIARLELHREGGVLDLGHGAMVDKAVLERLLQGQPEVYACAGDTRVAITLDLPEPQDVVRAAEQLLVRLGARRPQVDLR</sequence>
<protein>
    <submittedName>
        <fullName evidence="2">TRCF domain-containing protein</fullName>
    </submittedName>
</protein>
<dbReference type="Pfam" id="PF03461">
    <property type="entry name" value="TRCF"/>
    <property type="match status" value="1"/>
</dbReference>
<keyword evidence="3" id="KW-1185">Reference proteome</keyword>
<accession>A0A1H6VNV7</accession>
<dbReference type="Gene3D" id="3.90.1150.50">
    <property type="entry name" value="Transcription-repair-coupling factor, D7 domain"/>
    <property type="match status" value="1"/>
</dbReference>
<evidence type="ECO:0000313" key="3">
    <source>
        <dbReference type="Proteomes" id="UP000199420"/>
    </source>
</evidence>
<organism evidence="2 3">
    <name type="scientific">Frateuria terrea</name>
    <dbReference type="NCBI Taxonomy" id="529704"/>
    <lineage>
        <taxon>Bacteria</taxon>
        <taxon>Pseudomonadati</taxon>
        <taxon>Pseudomonadota</taxon>
        <taxon>Gammaproteobacteria</taxon>
        <taxon>Lysobacterales</taxon>
        <taxon>Rhodanobacteraceae</taxon>
        <taxon>Frateuria</taxon>
    </lineage>
</organism>
<dbReference type="InterPro" id="IPR037235">
    <property type="entry name" value="TRCF-like_C_D7"/>
</dbReference>
<dbReference type="SUPFAM" id="SSF143517">
    <property type="entry name" value="TRCF domain-like"/>
    <property type="match status" value="1"/>
</dbReference>
<evidence type="ECO:0000259" key="1">
    <source>
        <dbReference type="SMART" id="SM00982"/>
    </source>
</evidence>
<proteinExistence type="predicted"/>
<dbReference type="GO" id="GO:0006281">
    <property type="term" value="P:DNA repair"/>
    <property type="evidence" value="ECO:0007669"/>
    <property type="project" value="InterPro"/>
</dbReference>
<evidence type="ECO:0000313" key="2">
    <source>
        <dbReference type="EMBL" id="SEJ01922.1"/>
    </source>
</evidence>
<dbReference type="OrthoDB" id="10012188at2"/>
<name>A0A1H6VNV7_9GAMM</name>
<dbReference type="InterPro" id="IPR027417">
    <property type="entry name" value="P-loop_NTPase"/>
</dbReference>
<dbReference type="InterPro" id="IPR005118">
    <property type="entry name" value="TRCF_C"/>
</dbReference>
<dbReference type="STRING" id="529704.SAMN02927913_3012"/>
<feature type="domain" description="Transcription-repair-coupling factor C-terminal" evidence="1">
    <location>
        <begin position="238"/>
        <end position="338"/>
    </location>
</feature>